<evidence type="ECO:0000313" key="1">
    <source>
        <dbReference type="EMBL" id="KAJ7549167.1"/>
    </source>
</evidence>
<sequence>MNNPFILMASSILLLLIIIIQGLLACFMITSLTCASASDEPLLIRQVRGSDKHAILDLPGAPSVSFAQYSGYLTVDEQTGRSLFYWFVEADLPDPSSAPVTLWLNGGPGCSSVGGGMLSELGPFYPTKDGVHLQVNPHSWNKVSNLIFLESPAGVGFSYSNFTEDYVTNDAKTAEDSYVFLQRFWELYPEFSENPFYIAGESYAGHYVPQLAALILQRGKLEDSSVNFKGIAVGNPLTDPAIDSYGAAFYWWTHALISDATFQGIVNSCNLSSIGPLQSGEYSKCDQYVDAARQAMASINIYDIYVDICVSAQAHSQAVHFIRKLNRNQKSAFGALPLLSDSYDPCIDNEVELYLNRPEVQVALHANVTDLPYRWSDCSDIVDYSNEDLLTSILPLYQTLLQSGLQILVFSGDVDAILPVTGTRSWVSNLSLDVRKAWRPWFIHNQVGGYVTQYDGLLYATIREAGHMVPYTQPARALHLFESFVNNIPL</sequence>
<dbReference type="EMBL" id="CM055098">
    <property type="protein sequence ID" value="KAJ7549167.1"/>
    <property type="molecule type" value="Genomic_DNA"/>
</dbReference>
<accession>A0ACC2D5B5</accession>
<gene>
    <name evidence="1" type="ORF">O6H91_07G043400</name>
</gene>
<organism evidence="1 2">
    <name type="scientific">Diphasiastrum complanatum</name>
    <name type="common">Issler's clubmoss</name>
    <name type="synonym">Lycopodium complanatum</name>
    <dbReference type="NCBI Taxonomy" id="34168"/>
    <lineage>
        <taxon>Eukaryota</taxon>
        <taxon>Viridiplantae</taxon>
        <taxon>Streptophyta</taxon>
        <taxon>Embryophyta</taxon>
        <taxon>Tracheophyta</taxon>
        <taxon>Lycopodiopsida</taxon>
        <taxon>Lycopodiales</taxon>
        <taxon>Lycopodiaceae</taxon>
        <taxon>Lycopodioideae</taxon>
        <taxon>Diphasiastrum</taxon>
    </lineage>
</organism>
<reference evidence="2" key="1">
    <citation type="journal article" date="2024" name="Proc. Natl. Acad. Sci. U.S.A.">
        <title>Extraordinary preservation of gene collinearity over three hundred million years revealed in homosporous lycophytes.</title>
        <authorList>
            <person name="Li C."/>
            <person name="Wickell D."/>
            <person name="Kuo L.Y."/>
            <person name="Chen X."/>
            <person name="Nie B."/>
            <person name="Liao X."/>
            <person name="Peng D."/>
            <person name="Ji J."/>
            <person name="Jenkins J."/>
            <person name="Williams M."/>
            <person name="Shu S."/>
            <person name="Plott C."/>
            <person name="Barry K."/>
            <person name="Rajasekar S."/>
            <person name="Grimwood J."/>
            <person name="Han X."/>
            <person name="Sun S."/>
            <person name="Hou Z."/>
            <person name="He W."/>
            <person name="Dai G."/>
            <person name="Sun C."/>
            <person name="Schmutz J."/>
            <person name="Leebens-Mack J.H."/>
            <person name="Li F.W."/>
            <person name="Wang L."/>
        </authorList>
    </citation>
    <scope>NUCLEOTIDE SEQUENCE [LARGE SCALE GENOMIC DNA]</scope>
    <source>
        <strain evidence="2">cv. PW_Plant_1</strain>
    </source>
</reference>
<dbReference type="Proteomes" id="UP001162992">
    <property type="component" value="Chromosome 7"/>
</dbReference>
<protein>
    <submittedName>
        <fullName evidence="1">Uncharacterized protein</fullName>
    </submittedName>
</protein>
<proteinExistence type="predicted"/>
<evidence type="ECO:0000313" key="2">
    <source>
        <dbReference type="Proteomes" id="UP001162992"/>
    </source>
</evidence>
<name>A0ACC2D5B5_DIPCM</name>
<keyword evidence="2" id="KW-1185">Reference proteome</keyword>
<comment type="caution">
    <text evidence="1">The sequence shown here is derived from an EMBL/GenBank/DDBJ whole genome shotgun (WGS) entry which is preliminary data.</text>
</comment>